<dbReference type="EMBL" id="LXQA010212049">
    <property type="protein sequence ID" value="MCI34257.1"/>
    <property type="molecule type" value="Genomic_DNA"/>
</dbReference>
<evidence type="ECO:0000313" key="1">
    <source>
        <dbReference type="EMBL" id="MCI34257.1"/>
    </source>
</evidence>
<comment type="caution">
    <text evidence="1">The sequence shown here is derived from an EMBL/GenBank/DDBJ whole genome shotgun (WGS) entry which is preliminary data.</text>
</comment>
<evidence type="ECO:0000313" key="2">
    <source>
        <dbReference type="Proteomes" id="UP000265520"/>
    </source>
</evidence>
<sequence>CMGVDLSMVRAKIRRLSPRPEAEVARQHPYSPGEMLFVDLARNPGTF</sequence>
<protein>
    <submittedName>
        <fullName evidence="1">Uncharacterized protein</fullName>
    </submittedName>
</protein>
<dbReference type="Proteomes" id="UP000265520">
    <property type="component" value="Unassembled WGS sequence"/>
</dbReference>
<name>A0A392RDH1_9FABA</name>
<organism evidence="1 2">
    <name type="scientific">Trifolium medium</name>
    <dbReference type="NCBI Taxonomy" id="97028"/>
    <lineage>
        <taxon>Eukaryota</taxon>
        <taxon>Viridiplantae</taxon>
        <taxon>Streptophyta</taxon>
        <taxon>Embryophyta</taxon>
        <taxon>Tracheophyta</taxon>
        <taxon>Spermatophyta</taxon>
        <taxon>Magnoliopsida</taxon>
        <taxon>eudicotyledons</taxon>
        <taxon>Gunneridae</taxon>
        <taxon>Pentapetalae</taxon>
        <taxon>rosids</taxon>
        <taxon>fabids</taxon>
        <taxon>Fabales</taxon>
        <taxon>Fabaceae</taxon>
        <taxon>Papilionoideae</taxon>
        <taxon>50 kb inversion clade</taxon>
        <taxon>NPAAA clade</taxon>
        <taxon>Hologalegina</taxon>
        <taxon>IRL clade</taxon>
        <taxon>Trifolieae</taxon>
        <taxon>Trifolium</taxon>
    </lineage>
</organism>
<dbReference type="AlphaFoldDB" id="A0A392RDH1"/>
<feature type="non-terminal residue" evidence="1">
    <location>
        <position position="1"/>
    </location>
</feature>
<keyword evidence="2" id="KW-1185">Reference proteome</keyword>
<proteinExistence type="predicted"/>
<accession>A0A392RDH1</accession>
<reference evidence="1 2" key="1">
    <citation type="journal article" date="2018" name="Front. Plant Sci.">
        <title>Red Clover (Trifolium pratense) and Zigzag Clover (T. medium) - A Picture of Genomic Similarities and Differences.</title>
        <authorList>
            <person name="Dluhosova J."/>
            <person name="Istvanek J."/>
            <person name="Nedelnik J."/>
            <person name="Repkova J."/>
        </authorList>
    </citation>
    <scope>NUCLEOTIDE SEQUENCE [LARGE SCALE GENOMIC DNA]</scope>
    <source>
        <strain evidence="2">cv. 10/8</strain>
        <tissue evidence="1">Leaf</tissue>
    </source>
</reference>